<feature type="transmembrane region" description="Helical" evidence="6">
    <location>
        <begin position="620"/>
        <end position="638"/>
    </location>
</feature>
<dbReference type="PROSITE" id="PS50156">
    <property type="entry name" value="SSD"/>
    <property type="match status" value="1"/>
</dbReference>
<evidence type="ECO:0000256" key="2">
    <source>
        <dbReference type="ARBA" id="ARBA00022475"/>
    </source>
</evidence>
<keyword evidence="5 6" id="KW-0472">Membrane</keyword>
<keyword evidence="9" id="KW-1185">Reference proteome</keyword>
<dbReference type="PANTHER" id="PTHR33406">
    <property type="entry name" value="MEMBRANE PROTEIN MJ1562-RELATED"/>
    <property type="match status" value="1"/>
</dbReference>
<evidence type="ECO:0000313" key="9">
    <source>
        <dbReference type="Proteomes" id="UP000601522"/>
    </source>
</evidence>
<dbReference type="Proteomes" id="UP000601522">
    <property type="component" value="Unassembled WGS sequence"/>
</dbReference>
<comment type="caution">
    <text evidence="8">The sequence shown here is derived from an EMBL/GenBank/DDBJ whole genome shotgun (WGS) entry which is preliminary data.</text>
</comment>
<protein>
    <submittedName>
        <fullName evidence="8">MMPL family transporter</fullName>
    </submittedName>
</protein>
<dbReference type="PANTHER" id="PTHR33406:SF13">
    <property type="entry name" value="MEMBRANE PROTEIN YDFJ"/>
    <property type="match status" value="1"/>
</dbReference>
<feature type="transmembrane region" description="Helical" evidence="6">
    <location>
        <begin position="200"/>
        <end position="220"/>
    </location>
</feature>
<feature type="transmembrane region" description="Helical" evidence="6">
    <location>
        <begin position="650"/>
        <end position="672"/>
    </location>
</feature>
<evidence type="ECO:0000256" key="1">
    <source>
        <dbReference type="ARBA" id="ARBA00004651"/>
    </source>
</evidence>
<feature type="transmembrane region" description="Helical" evidence="6">
    <location>
        <begin position="529"/>
        <end position="557"/>
    </location>
</feature>
<feature type="domain" description="SSD" evidence="7">
    <location>
        <begin position="197"/>
        <end position="325"/>
    </location>
</feature>
<evidence type="ECO:0000256" key="5">
    <source>
        <dbReference type="ARBA" id="ARBA00023136"/>
    </source>
</evidence>
<dbReference type="RefSeq" id="WP_249323074.1">
    <property type="nucleotide sequence ID" value="NZ_JACRTK010000001.1"/>
</dbReference>
<proteinExistence type="predicted"/>
<evidence type="ECO:0000259" key="7">
    <source>
        <dbReference type="PROSITE" id="PS50156"/>
    </source>
</evidence>
<dbReference type="InterPro" id="IPR000731">
    <property type="entry name" value="SSD"/>
</dbReference>
<organism evidence="8 9">
    <name type="scientific">Wansuia hejianensis</name>
    <dbReference type="NCBI Taxonomy" id="2763667"/>
    <lineage>
        <taxon>Bacteria</taxon>
        <taxon>Bacillati</taxon>
        <taxon>Bacillota</taxon>
        <taxon>Clostridia</taxon>
        <taxon>Lachnospirales</taxon>
        <taxon>Lachnospiraceae</taxon>
        <taxon>Wansuia</taxon>
    </lineage>
</organism>
<evidence type="ECO:0000256" key="4">
    <source>
        <dbReference type="ARBA" id="ARBA00022989"/>
    </source>
</evidence>
<dbReference type="GO" id="GO:0005886">
    <property type="term" value="C:plasma membrane"/>
    <property type="evidence" value="ECO:0007669"/>
    <property type="project" value="UniProtKB-SubCell"/>
</dbReference>
<dbReference type="Pfam" id="PF03176">
    <property type="entry name" value="MMPL"/>
    <property type="match status" value="2"/>
</dbReference>
<dbReference type="AlphaFoldDB" id="A0A926F1J3"/>
<sequence>MIEFGQLIAKHRKLVLLIAVLLLLPSIYGTIRTKINYDILTYLPEDLDSVKGQEILNNVFNDSATGMLVIEGMDAKDVMKIKEKVLSVEGVKNVTWTDDILDISIPNEMLPDSLRDIFYRENSTLLMIGFDEDSSSPITHKAIEDIRSVLNKQCFLSGMSAILKDTKDLADKQTPIYVGLAVVLATIVLMLTLESTIVPFIILLSIGFAVLYNFGTNIFFGEISYITKSLAAVLQLGVTLDYSIFLLHRYEEESRKDKDKEEAMAKAITKTASSIVGSSLTTIAGFLAIAVMELTIGKDIGFVMAKGVVFGVISVLTVLPALILTFDKLINRFNHGTILPEFNKLAKLVTSHYKLFILIGILIFVPAFYGQKNNDVYYNLDESLPKDMESVIALKKLKDDYNMMTTHMLIISKDVPNYDVKEMIGEIENVDGVENVLSYQGFLGERIPEDFIPGEIKDKFEKGDYKQLLINSKYKAATDEENSQIDEIQKIVKKYDSNGLLTGEGVLTKDLIDIADRDFKRVNSLSNMAVFIIILLVFASISIPVLLILAITLAIFINMSVPFYMGEAIPFIASIVIGSIQLGATVDYAILLTTRFREEIGNGHEKFEAMEISVRESSKSIITSGLAFFGSTVGVAIVSEMELVKSLSGMIARGALISTAVILFILPGILIASEGLIGITSRNWSKGNKENKEKVEKGKIIYENK</sequence>
<feature type="transmembrane region" description="Helical" evidence="6">
    <location>
        <begin position="268"/>
        <end position="291"/>
    </location>
</feature>
<keyword evidence="2" id="KW-1003">Cell membrane</keyword>
<evidence type="ECO:0000256" key="6">
    <source>
        <dbReference type="SAM" id="Phobius"/>
    </source>
</evidence>
<dbReference type="InterPro" id="IPR004869">
    <property type="entry name" value="MMPL_dom"/>
</dbReference>
<evidence type="ECO:0000313" key="8">
    <source>
        <dbReference type="EMBL" id="MBC8590254.1"/>
    </source>
</evidence>
<dbReference type="EMBL" id="JACRTK010000001">
    <property type="protein sequence ID" value="MBC8590254.1"/>
    <property type="molecule type" value="Genomic_DNA"/>
</dbReference>
<gene>
    <name evidence="8" type="ORF">H8689_03745</name>
</gene>
<feature type="transmembrane region" description="Helical" evidence="6">
    <location>
        <begin position="303"/>
        <end position="326"/>
    </location>
</feature>
<reference evidence="8 9" key="1">
    <citation type="submission" date="2020-08" db="EMBL/GenBank/DDBJ databases">
        <title>Genome public.</title>
        <authorList>
            <person name="Liu C."/>
            <person name="Sun Q."/>
        </authorList>
    </citation>
    <scope>NUCLEOTIDE SEQUENCE [LARGE SCALE GENOMIC DNA]</scope>
    <source>
        <strain evidence="8 9">NSJ-26</strain>
    </source>
</reference>
<keyword evidence="3 6" id="KW-0812">Transmembrane</keyword>
<dbReference type="Gene3D" id="1.20.1640.10">
    <property type="entry name" value="Multidrug efflux transporter AcrB transmembrane domain"/>
    <property type="match status" value="2"/>
</dbReference>
<accession>A0A926F1J3</accession>
<feature type="transmembrane region" description="Helical" evidence="6">
    <location>
        <begin position="569"/>
        <end position="591"/>
    </location>
</feature>
<keyword evidence="4 6" id="KW-1133">Transmembrane helix</keyword>
<comment type="subcellular location">
    <subcellularLocation>
        <location evidence="1">Cell membrane</location>
        <topology evidence="1">Multi-pass membrane protein</topology>
    </subcellularLocation>
</comment>
<feature type="transmembrane region" description="Helical" evidence="6">
    <location>
        <begin position="176"/>
        <end position="193"/>
    </location>
</feature>
<feature type="transmembrane region" description="Helical" evidence="6">
    <location>
        <begin position="226"/>
        <end position="247"/>
    </location>
</feature>
<name>A0A926F1J3_9FIRM</name>
<dbReference type="SUPFAM" id="SSF82866">
    <property type="entry name" value="Multidrug efflux transporter AcrB transmembrane domain"/>
    <property type="match status" value="2"/>
</dbReference>
<dbReference type="InterPro" id="IPR050545">
    <property type="entry name" value="Mycobact_MmpL"/>
</dbReference>
<evidence type="ECO:0000256" key="3">
    <source>
        <dbReference type="ARBA" id="ARBA00022692"/>
    </source>
</evidence>